<feature type="region of interest" description="Disordered" evidence="1">
    <location>
        <begin position="1"/>
        <end position="30"/>
    </location>
</feature>
<evidence type="ECO:0000256" key="2">
    <source>
        <dbReference type="SAM" id="Phobius"/>
    </source>
</evidence>
<dbReference type="EMBL" id="CAEZTR010000153">
    <property type="protein sequence ID" value="CAB4589284.1"/>
    <property type="molecule type" value="Genomic_DNA"/>
</dbReference>
<evidence type="ECO:0000313" key="4">
    <source>
        <dbReference type="EMBL" id="CAB4589284.1"/>
    </source>
</evidence>
<accession>A0A6J6C5U6</accession>
<reference evidence="3" key="1">
    <citation type="submission" date="2020-05" db="EMBL/GenBank/DDBJ databases">
        <authorList>
            <person name="Chiriac C."/>
            <person name="Salcher M."/>
            <person name="Ghai R."/>
            <person name="Kavagutti S V."/>
        </authorList>
    </citation>
    <scope>NUCLEOTIDE SEQUENCE</scope>
</reference>
<sequence length="223" mass="23086">MNPSTDPCLSTREWLSAQRDGEARGNPSGEKHLESCVACAMWSATSDLITRQVRFRAPDAPDSVSSAVASMVLSTSVGRDERVGRMMLTVAAMSGALVLVLEGLGLFGHSHLGSVDGRQAEALLIALIAGFAFAAWRPARLAAGLMPVAVLAAVITVGLSVIEVAFGNVGLVDELSHIPLFVGALGSVFAARGAASATKRFDNSRTFTGGPIAVGFARTVHPA</sequence>
<keyword evidence="2" id="KW-0812">Transmembrane</keyword>
<feature type="transmembrane region" description="Helical" evidence="2">
    <location>
        <begin position="148"/>
        <end position="166"/>
    </location>
</feature>
<feature type="transmembrane region" description="Helical" evidence="2">
    <location>
        <begin position="119"/>
        <end position="136"/>
    </location>
</feature>
<feature type="transmembrane region" description="Helical" evidence="2">
    <location>
        <begin position="178"/>
        <end position="195"/>
    </location>
</feature>
<feature type="transmembrane region" description="Helical" evidence="2">
    <location>
        <begin position="86"/>
        <end position="107"/>
    </location>
</feature>
<dbReference type="EMBL" id="CAEZSU010000044">
    <property type="protein sequence ID" value="CAB4546690.1"/>
    <property type="molecule type" value="Genomic_DNA"/>
</dbReference>
<keyword evidence="2" id="KW-0472">Membrane</keyword>
<dbReference type="AlphaFoldDB" id="A0A6J6C5U6"/>
<gene>
    <name evidence="3" type="ORF">UFOPK1495_00559</name>
    <name evidence="4" type="ORF">UFOPK1711_01731</name>
</gene>
<evidence type="ECO:0000313" key="3">
    <source>
        <dbReference type="EMBL" id="CAB4546690.1"/>
    </source>
</evidence>
<proteinExistence type="predicted"/>
<evidence type="ECO:0000256" key="1">
    <source>
        <dbReference type="SAM" id="MobiDB-lite"/>
    </source>
</evidence>
<name>A0A6J6C5U6_9ZZZZ</name>
<protein>
    <submittedName>
        <fullName evidence="3">Unannotated protein</fullName>
    </submittedName>
</protein>
<feature type="compositionally biased region" description="Basic and acidic residues" evidence="1">
    <location>
        <begin position="19"/>
        <end position="30"/>
    </location>
</feature>
<organism evidence="3">
    <name type="scientific">freshwater metagenome</name>
    <dbReference type="NCBI Taxonomy" id="449393"/>
    <lineage>
        <taxon>unclassified sequences</taxon>
        <taxon>metagenomes</taxon>
        <taxon>ecological metagenomes</taxon>
    </lineage>
</organism>
<keyword evidence="2" id="KW-1133">Transmembrane helix</keyword>